<organism evidence="3 4">
    <name type="scientific">Mycolicibacterium agri</name>
    <name type="common">Mycobacterium agri</name>
    <dbReference type="NCBI Taxonomy" id="36811"/>
    <lineage>
        <taxon>Bacteria</taxon>
        <taxon>Bacillati</taxon>
        <taxon>Actinomycetota</taxon>
        <taxon>Actinomycetes</taxon>
        <taxon>Mycobacteriales</taxon>
        <taxon>Mycobacteriaceae</taxon>
        <taxon>Mycolicibacterium</taxon>
    </lineage>
</organism>
<sequence>MNTTSCKSRTKSVVAGVGFAAATLPAILFSGTGTANAEAAVVPFSDALGVSVHVVSVGPSPSSGWCQYTAEPAFVPPGVLPPLPVYDVPFYLQANAVHKLWFPGIQTGTIWNVDVECEHGGDSFNIPVKY</sequence>
<dbReference type="Proteomes" id="UP000220914">
    <property type="component" value="Unassembled WGS sequence"/>
</dbReference>
<dbReference type="Proteomes" id="UP000465302">
    <property type="component" value="Unassembled WGS sequence"/>
</dbReference>
<dbReference type="EMBL" id="PDCP01000016">
    <property type="protein sequence ID" value="PEG39097.1"/>
    <property type="molecule type" value="Genomic_DNA"/>
</dbReference>
<keyword evidence="1" id="KW-0732">Signal</keyword>
<comment type="caution">
    <text evidence="3">The sequence shown here is derived from an EMBL/GenBank/DDBJ whole genome shotgun (WGS) entry which is preliminary data.</text>
</comment>
<feature type="signal peptide" evidence="1">
    <location>
        <begin position="1"/>
        <end position="37"/>
    </location>
</feature>
<reference evidence="3 4" key="1">
    <citation type="submission" date="2017-10" db="EMBL/GenBank/DDBJ databases">
        <title>The new phylogeny of genus Mycobacterium.</title>
        <authorList>
            <person name="Tortoli E."/>
            <person name="Trovato A."/>
            <person name="Cirillo D.M."/>
        </authorList>
    </citation>
    <scope>NUCLEOTIDE SEQUENCE [LARGE SCALE GENOMIC DNA]</scope>
    <source>
        <strain evidence="3 4">CCUG37673</strain>
    </source>
</reference>
<proteinExistence type="predicted"/>
<reference evidence="2 5" key="2">
    <citation type="journal article" date="2019" name="Emerg. Microbes Infect.">
        <title>Comprehensive subspecies identification of 175 nontuberculous mycobacteria species based on 7547 genomic profiles.</title>
        <authorList>
            <person name="Matsumoto Y."/>
            <person name="Kinjo T."/>
            <person name="Motooka D."/>
            <person name="Nabeya D."/>
            <person name="Jung N."/>
            <person name="Uechi K."/>
            <person name="Horii T."/>
            <person name="Iida T."/>
            <person name="Fujita J."/>
            <person name="Nakamura S."/>
        </authorList>
    </citation>
    <scope>NUCLEOTIDE SEQUENCE [LARGE SCALE GENOMIC DNA]</scope>
    <source>
        <strain evidence="2 5">JCM 6377</strain>
    </source>
</reference>
<dbReference type="AlphaFoldDB" id="A0A2A7N5U4"/>
<reference evidence="2" key="3">
    <citation type="submission" date="2020-02" db="EMBL/GenBank/DDBJ databases">
        <authorList>
            <person name="Matsumoto Y."/>
            <person name="Motooka D."/>
            <person name="Nakamura S."/>
        </authorList>
    </citation>
    <scope>NUCLEOTIDE SEQUENCE</scope>
    <source>
        <strain evidence="2">JCM 6377</strain>
    </source>
</reference>
<evidence type="ECO:0000313" key="5">
    <source>
        <dbReference type="Proteomes" id="UP000465302"/>
    </source>
</evidence>
<dbReference type="OrthoDB" id="4734371at2"/>
<name>A0A2A7N5U4_MYCAG</name>
<evidence type="ECO:0000313" key="4">
    <source>
        <dbReference type="Proteomes" id="UP000220914"/>
    </source>
</evidence>
<protein>
    <submittedName>
        <fullName evidence="3">Uncharacterized protein</fullName>
    </submittedName>
</protein>
<dbReference type="RefSeq" id="WP_097940132.1">
    <property type="nucleotide sequence ID" value="NZ_BLKS01000001.1"/>
</dbReference>
<keyword evidence="4" id="KW-1185">Reference proteome</keyword>
<evidence type="ECO:0000256" key="1">
    <source>
        <dbReference type="SAM" id="SignalP"/>
    </source>
</evidence>
<feature type="chain" id="PRO_5036036243" evidence="1">
    <location>
        <begin position="38"/>
        <end position="130"/>
    </location>
</feature>
<accession>A0A2A7N5U4</accession>
<evidence type="ECO:0000313" key="2">
    <source>
        <dbReference type="EMBL" id="GFG53988.1"/>
    </source>
</evidence>
<dbReference type="EMBL" id="BLKS01000001">
    <property type="protein sequence ID" value="GFG53988.1"/>
    <property type="molecule type" value="Genomic_DNA"/>
</dbReference>
<evidence type="ECO:0000313" key="3">
    <source>
        <dbReference type="EMBL" id="PEG39097.1"/>
    </source>
</evidence>
<gene>
    <name evidence="3" type="ORF">CQY20_11065</name>
    <name evidence="2" type="ORF">MAGR_54290</name>
</gene>